<evidence type="ECO:0000313" key="7">
    <source>
        <dbReference type="EMBL" id="KAL0945963.1"/>
    </source>
</evidence>
<keyword evidence="8" id="KW-1185">Reference proteome</keyword>
<evidence type="ECO:0000256" key="3">
    <source>
        <dbReference type="ARBA" id="ARBA00022737"/>
    </source>
</evidence>
<organism evidence="7 8">
    <name type="scientific">Hohenbuehelia grisea</name>
    <dbReference type="NCBI Taxonomy" id="104357"/>
    <lineage>
        <taxon>Eukaryota</taxon>
        <taxon>Fungi</taxon>
        <taxon>Dikarya</taxon>
        <taxon>Basidiomycota</taxon>
        <taxon>Agaricomycotina</taxon>
        <taxon>Agaricomycetes</taxon>
        <taxon>Agaricomycetidae</taxon>
        <taxon>Agaricales</taxon>
        <taxon>Pleurotineae</taxon>
        <taxon>Pleurotaceae</taxon>
        <taxon>Hohenbuehelia</taxon>
    </lineage>
</organism>
<protein>
    <submittedName>
        <fullName evidence="7">Uncharacterized protein</fullName>
    </submittedName>
</protein>
<feature type="compositionally biased region" description="Low complexity" evidence="6">
    <location>
        <begin position="38"/>
        <end position="50"/>
    </location>
</feature>
<dbReference type="PANTHER" id="PTHR15263">
    <property type="entry name" value="I-KAPPA-B-LIKE PROTEIN IKBL"/>
    <property type="match status" value="1"/>
</dbReference>
<dbReference type="EMBL" id="JASNQZ010000015">
    <property type="protein sequence ID" value="KAL0945963.1"/>
    <property type="molecule type" value="Genomic_DNA"/>
</dbReference>
<evidence type="ECO:0000256" key="1">
    <source>
        <dbReference type="ARBA" id="ARBA00004123"/>
    </source>
</evidence>
<keyword evidence="5" id="KW-0539">Nucleus</keyword>
<accession>A0ABR3IRN6</accession>
<sequence>MGNLWRASPRDIQDYDMHEGDAVSDQTPLVFEQFFGQTQIGTPQTPQATQERSEPSPEGTPPLPELLKRLRRERERLQRQRRWAIGEWTNAQALERFRVLGETFSETKFSKMDPLRFDDVPWPILSREVGVESITWRATEDFFAVARQQMTRRDYRTLVRSSQLRFHPDRWRSRRLLINISDDEERTILQQAANHVFQALDEIWTAMESGG</sequence>
<keyword evidence="4" id="KW-0040">ANK repeat</keyword>
<gene>
    <name evidence="7" type="ORF">HGRIS_012241</name>
</gene>
<feature type="region of interest" description="Disordered" evidence="6">
    <location>
        <begin position="38"/>
        <end position="65"/>
    </location>
</feature>
<comment type="caution">
    <text evidence="7">The sequence shown here is derived from an EMBL/GenBank/DDBJ whole genome shotgun (WGS) entry which is preliminary data.</text>
</comment>
<dbReference type="InterPro" id="IPR038753">
    <property type="entry name" value="NFKBIL1"/>
</dbReference>
<evidence type="ECO:0000256" key="5">
    <source>
        <dbReference type="ARBA" id="ARBA00023242"/>
    </source>
</evidence>
<keyword evidence="2" id="KW-0597">Phosphoprotein</keyword>
<evidence type="ECO:0000313" key="8">
    <source>
        <dbReference type="Proteomes" id="UP001556367"/>
    </source>
</evidence>
<evidence type="ECO:0000256" key="6">
    <source>
        <dbReference type="SAM" id="MobiDB-lite"/>
    </source>
</evidence>
<dbReference type="Proteomes" id="UP001556367">
    <property type="component" value="Unassembled WGS sequence"/>
</dbReference>
<keyword evidence="3" id="KW-0677">Repeat</keyword>
<comment type="subcellular location">
    <subcellularLocation>
        <location evidence="1">Nucleus</location>
    </subcellularLocation>
</comment>
<reference evidence="8" key="1">
    <citation type="submission" date="2024-06" db="EMBL/GenBank/DDBJ databases">
        <title>Multi-omics analyses provide insights into the biosynthesis of the anticancer antibiotic pleurotin in Hohenbuehelia grisea.</title>
        <authorList>
            <person name="Weaver J.A."/>
            <person name="Alberti F."/>
        </authorList>
    </citation>
    <scope>NUCLEOTIDE SEQUENCE [LARGE SCALE GENOMIC DNA]</scope>
    <source>
        <strain evidence="8">T-177</strain>
    </source>
</reference>
<dbReference type="PANTHER" id="PTHR15263:SF1">
    <property type="entry name" value="NF-KAPPA-B INHIBITOR-LIKE PROTEIN 1"/>
    <property type="match status" value="1"/>
</dbReference>
<proteinExistence type="predicted"/>
<name>A0ABR3IRN6_9AGAR</name>
<evidence type="ECO:0000256" key="2">
    <source>
        <dbReference type="ARBA" id="ARBA00022553"/>
    </source>
</evidence>
<evidence type="ECO:0000256" key="4">
    <source>
        <dbReference type="ARBA" id="ARBA00023043"/>
    </source>
</evidence>